<reference evidence="8 10" key="2">
    <citation type="journal article" date="2013" name="Nature">
        <title>Insights into bilaterian evolution from three spiralian genomes.</title>
        <authorList>
            <person name="Simakov O."/>
            <person name="Marletaz F."/>
            <person name="Cho S.J."/>
            <person name="Edsinger-Gonzales E."/>
            <person name="Havlak P."/>
            <person name="Hellsten U."/>
            <person name="Kuo D.H."/>
            <person name="Larsson T."/>
            <person name="Lv J."/>
            <person name="Arendt D."/>
            <person name="Savage R."/>
            <person name="Osoegawa K."/>
            <person name="de Jong P."/>
            <person name="Grimwood J."/>
            <person name="Chapman J.A."/>
            <person name="Shapiro H."/>
            <person name="Aerts A."/>
            <person name="Otillar R.P."/>
            <person name="Terry A.Y."/>
            <person name="Boore J.L."/>
            <person name="Grigoriev I.V."/>
            <person name="Lindberg D.R."/>
            <person name="Seaver E.C."/>
            <person name="Weisblat D.A."/>
            <person name="Putnam N.H."/>
            <person name="Rokhsar D.S."/>
        </authorList>
    </citation>
    <scope>NUCLEOTIDE SEQUENCE</scope>
</reference>
<keyword evidence="6" id="KW-0829">Tyrosine-protein kinase</keyword>
<dbReference type="Gene3D" id="3.30.200.20">
    <property type="entry name" value="Phosphorylase Kinase, domain 1"/>
    <property type="match status" value="1"/>
</dbReference>
<keyword evidence="1" id="KW-0597">Phosphoprotein</keyword>
<dbReference type="GO" id="GO:0004714">
    <property type="term" value="F:transmembrane receptor protein tyrosine kinase activity"/>
    <property type="evidence" value="ECO:0000318"/>
    <property type="project" value="GO_Central"/>
</dbReference>
<keyword evidence="5" id="KW-0067">ATP-binding</keyword>
<dbReference type="OrthoDB" id="546826at2759"/>
<dbReference type="EnsemblMetazoa" id="HelroT133636">
    <property type="protein sequence ID" value="HelroP133636"/>
    <property type="gene ID" value="HelroG133636"/>
</dbReference>
<protein>
    <recommendedName>
        <fullName evidence="7">Protein kinase domain-containing protein</fullName>
    </recommendedName>
</protein>
<dbReference type="InParanoid" id="T1EI19"/>
<dbReference type="GO" id="GO:0043235">
    <property type="term" value="C:receptor complex"/>
    <property type="evidence" value="ECO:0000318"/>
    <property type="project" value="GO_Central"/>
</dbReference>
<keyword evidence="2" id="KW-0808">Transferase</keyword>
<dbReference type="GO" id="GO:0007169">
    <property type="term" value="P:cell surface receptor protein tyrosine kinase signaling pathway"/>
    <property type="evidence" value="ECO:0000318"/>
    <property type="project" value="GO_Central"/>
</dbReference>
<evidence type="ECO:0000256" key="4">
    <source>
        <dbReference type="ARBA" id="ARBA00022777"/>
    </source>
</evidence>
<evidence type="ECO:0000256" key="6">
    <source>
        <dbReference type="ARBA" id="ARBA00023137"/>
    </source>
</evidence>
<dbReference type="Proteomes" id="UP000015101">
    <property type="component" value="Unassembled WGS sequence"/>
</dbReference>
<dbReference type="Pfam" id="PF07714">
    <property type="entry name" value="PK_Tyr_Ser-Thr"/>
    <property type="match status" value="1"/>
</dbReference>
<dbReference type="InterPro" id="IPR020635">
    <property type="entry name" value="Tyr_kinase_cat_dom"/>
</dbReference>
<evidence type="ECO:0000256" key="5">
    <source>
        <dbReference type="ARBA" id="ARBA00022840"/>
    </source>
</evidence>
<dbReference type="InterPro" id="IPR000719">
    <property type="entry name" value="Prot_kinase_dom"/>
</dbReference>
<feature type="domain" description="Protein kinase" evidence="7">
    <location>
        <begin position="1"/>
        <end position="220"/>
    </location>
</feature>
<evidence type="ECO:0000256" key="1">
    <source>
        <dbReference type="ARBA" id="ARBA00022553"/>
    </source>
</evidence>
<keyword evidence="3" id="KW-0547">Nucleotide-binding</keyword>
<dbReference type="GO" id="GO:0005524">
    <property type="term" value="F:ATP binding"/>
    <property type="evidence" value="ECO:0007669"/>
    <property type="project" value="UniProtKB-KW"/>
</dbReference>
<accession>T1EI19</accession>
<dbReference type="InterPro" id="IPR001245">
    <property type="entry name" value="Ser-Thr/Tyr_kinase_cat_dom"/>
</dbReference>
<name>T1EI19_HELRO</name>
<dbReference type="InterPro" id="IPR011009">
    <property type="entry name" value="Kinase-like_dom_sf"/>
</dbReference>
<dbReference type="GO" id="GO:0007399">
    <property type="term" value="P:nervous system development"/>
    <property type="evidence" value="ECO:0000318"/>
    <property type="project" value="GO_Central"/>
</dbReference>
<dbReference type="STRING" id="6412.T1EI19"/>
<evidence type="ECO:0000313" key="8">
    <source>
        <dbReference type="EMBL" id="ESO08015.1"/>
    </source>
</evidence>
<dbReference type="AlphaFoldDB" id="T1EI19"/>
<dbReference type="InterPro" id="IPR050122">
    <property type="entry name" value="RTK"/>
</dbReference>
<evidence type="ECO:0000256" key="2">
    <source>
        <dbReference type="ARBA" id="ARBA00022679"/>
    </source>
</evidence>
<dbReference type="EMBL" id="KB096134">
    <property type="protein sequence ID" value="ESO08015.1"/>
    <property type="molecule type" value="Genomic_DNA"/>
</dbReference>
<dbReference type="CTD" id="20196219"/>
<dbReference type="InterPro" id="IPR008266">
    <property type="entry name" value="Tyr_kinase_AS"/>
</dbReference>
<evidence type="ECO:0000313" key="9">
    <source>
        <dbReference type="EnsemblMetazoa" id="HelroP133636"/>
    </source>
</evidence>
<dbReference type="PANTHER" id="PTHR24416:SF564">
    <property type="entry name" value="MACROPHAGE-STIMULATING PROTEIN RECEPTOR"/>
    <property type="match status" value="1"/>
</dbReference>
<dbReference type="KEGG" id="hro:HELRODRAFT_133636"/>
<dbReference type="RefSeq" id="XP_009013804.1">
    <property type="nucleotide sequence ID" value="XM_009015556.1"/>
</dbReference>
<organism evidence="9 10">
    <name type="scientific">Helobdella robusta</name>
    <name type="common">Californian leech</name>
    <dbReference type="NCBI Taxonomy" id="6412"/>
    <lineage>
        <taxon>Eukaryota</taxon>
        <taxon>Metazoa</taxon>
        <taxon>Spiralia</taxon>
        <taxon>Lophotrochozoa</taxon>
        <taxon>Annelida</taxon>
        <taxon>Clitellata</taxon>
        <taxon>Hirudinea</taxon>
        <taxon>Rhynchobdellida</taxon>
        <taxon>Glossiphoniidae</taxon>
        <taxon>Helobdella</taxon>
    </lineage>
</organism>
<dbReference type="PANTHER" id="PTHR24416">
    <property type="entry name" value="TYROSINE-PROTEIN KINASE RECEPTOR"/>
    <property type="match status" value="1"/>
</dbReference>
<dbReference type="GO" id="GO:0005886">
    <property type="term" value="C:plasma membrane"/>
    <property type="evidence" value="ECO:0000318"/>
    <property type="project" value="GO_Central"/>
</dbReference>
<dbReference type="eggNOG" id="KOG1095">
    <property type="taxonomic scope" value="Eukaryota"/>
</dbReference>
<evidence type="ECO:0000259" key="7">
    <source>
        <dbReference type="PROSITE" id="PS50011"/>
    </source>
</evidence>
<dbReference type="PIRSF" id="PIRSF000654">
    <property type="entry name" value="Integrin-linked_kinase"/>
    <property type="match status" value="1"/>
</dbReference>
<dbReference type="Gene3D" id="1.10.510.10">
    <property type="entry name" value="Transferase(Phosphotransferase) domain 1"/>
    <property type="match status" value="1"/>
</dbReference>
<dbReference type="OMA" id="WMENGHI"/>
<keyword evidence="10" id="KW-1185">Reference proteome</keyword>
<dbReference type="EMBL" id="AMQM01003369">
    <property type="status" value="NOT_ANNOTATED_CDS"/>
    <property type="molecule type" value="Genomic_DNA"/>
</dbReference>
<reference evidence="10" key="1">
    <citation type="submission" date="2012-12" db="EMBL/GenBank/DDBJ databases">
        <authorList>
            <person name="Hellsten U."/>
            <person name="Grimwood J."/>
            <person name="Chapman J.A."/>
            <person name="Shapiro H."/>
            <person name="Aerts A."/>
            <person name="Otillar R.P."/>
            <person name="Terry A.Y."/>
            <person name="Boore J.L."/>
            <person name="Simakov O."/>
            <person name="Marletaz F."/>
            <person name="Cho S.-J."/>
            <person name="Edsinger-Gonzales E."/>
            <person name="Havlak P."/>
            <person name="Kuo D.-H."/>
            <person name="Larsson T."/>
            <person name="Lv J."/>
            <person name="Arendt D."/>
            <person name="Savage R."/>
            <person name="Osoegawa K."/>
            <person name="de Jong P."/>
            <person name="Lindberg D.R."/>
            <person name="Seaver E.C."/>
            <person name="Weisblat D.A."/>
            <person name="Putnam N.H."/>
            <person name="Grigoriev I.V."/>
            <person name="Rokhsar D.S."/>
        </authorList>
    </citation>
    <scope>NUCLEOTIDE SEQUENCE</scope>
</reference>
<dbReference type="SMART" id="SM00219">
    <property type="entry name" value="TyrKc"/>
    <property type="match status" value="1"/>
</dbReference>
<reference evidence="9" key="3">
    <citation type="submission" date="2015-06" db="UniProtKB">
        <authorList>
            <consortium name="EnsemblMetazoa"/>
        </authorList>
    </citation>
    <scope>IDENTIFICATION</scope>
</reference>
<dbReference type="GeneID" id="20196219"/>
<dbReference type="PROSITE" id="PS00109">
    <property type="entry name" value="PROTEIN_KINASE_TYR"/>
    <property type="match status" value="1"/>
</dbReference>
<dbReference type="PROSITE" id="PS50011">
    <property type="entry name" value="PROTEIN_KINASE_DOM"/>
    <property type="match status" value="1"/>
</dbReference>
<sequence length="221" mass="25725">IEGFLKEGIIMKNFTHDHVLSLLGLCLGYKKEPMVVLPFMANGDLRSYVKDKKRSFTARQLLHLAQQVAEGMSYLASLNFIHRDLAARNCMIDDKSQVKVADFGLSHQLHDSEYYSSKNRKAKLPIKWMALESLENYVFTVKSDVWSFGVLLWELMTRGVTPYPDVDVFETRNYLASGRRLYKPKFCPENVYQVMMECWQETPERRPTFTDLVNRLEVLLN</sequence>
<dbReference type="SUPFAM" id="SSF56112">
    <property type="entry name" value="Protein kinase-like (PK-like)"/>
    <property type="match status" value="1"/>
</dbReference>
<evidence type="ECO:0000313" key="10">
    <source>
        <dbReference type="Proteomes" id="UP000015101"/>
    </source>
</evidence>
<dbReference type="FunFam" id="1.10.510.10:FF:000554">
    <property type="entry name" value="Predicted protein"/>
    <property type="match status" value="1"/>
</dbReference>
<gene>
    <name evidence="9" type="primary">20196219</name>
    <name evidence="8" type="ORF">HELRODRAFT_133636</name>
</gene>
<keyword evidence="4" id="KW-0418">Kinase</keyword>
<dbReference type="PRINTS" id="PR00109">
    <property type="entry name" value="TYRKINASE"/>
</dbReference>
<proteinExistence type="predicted"/>
<dbReference type="HOGENOM" id="CLU_000288_7_40_1"/>
<dbReference type="GO" id="GO:0016477">
    <property type="term" value="P:cell migration"/>
    <property type="evidence" value="ECO:0000318"/>
    <property type="project" value="GO_Central"/>
</dbReference>
<evidence type="ECO:0000256" key="3">
    <source>
        <dbReference type="ARBA" id="ARBA00022741"/>
    </source>
</evidence>